<dbReference type="GO" id="GO:0005829">
    <property type="term" value="C:cytosol"/>
    <property type="evidence" value="ECO:0007669"/>
    <property type="project" value="TreeGrafter"/>
</dbReference>
<dbReference type="Gene3D" id="3.40.50.2300">
    <property type="match status" value="1"/>
</dbReference>
<keyword evidence="5" id="KW-0804">Transcription</keyword>
<organism evidence="8 9">
    <name type="scientific">Okeania hirsuta</name>
    <dbReference type="NCBI Taxonomy" id="1458930"/>
    <lineage>
        <taxon>Bacteria</taxon>
        <taxon>Bacillati</taxon>
        <taxon>Cyanobacteriota</taxon>
        <taxon>Cyanophyceae</taxon>
        <taxon>Oscillatoriophycideae</taxon>
        <taxon>Oscillatoriales</taxon>
        <taxon>Microcoleaceae</taxon>
        <taxon>Okeania</taxon>
    </lineage>
</organism>
<gene>
    <name evidence="8" type="ORF">D5R40_29915</name>
</gene>
<protein>
    <submittedName>
        <fullName evidence="8">Response regulator</fullName>
    </submittedName>
</protein>
<reference evidence="8 9" key="1">
    <citation type="journal article" date="2018" name="ACS Chem. Biol.">
        <title>Ketoreductase domain dysfunction expands chemodiversity: malyngamide biosynthesis in the cyanobacterium Okeania hirsuta.</title>
        <authorList>
            <person name="Moss N.A."/>
            <person name="Leao T."/>
            <person name="Rankin M."/>
            <person name="McCullough T.M."/>
            <person name="Qu P."/>
            <person name="Korobeynikov A."/>
            <person name="Smith J.L."/>
            <person name="Gerwick L."/>
            <person name="Gerwick W.H."/>
        </authorList>
    </citation>
    <scope>NUCLEOTIDE SEQUENCE [LARGE SCALE GENOMIC DNA]</scope>
    <source>
        <strain evidence="8 9">PAB10Feb10-1</strain>
    </source>
</reference>
<dbReference type="SUPFAM" id="SSF52172">
    <property type="entry name" value="CheY-like"/>
    <property type="match status" value="1"/>
</dbReference>
<dbReference type="Proteomes" id="UP000269154">
    <property type="component" value="Unassembled WGS sequence"/>
</dbReference>
<dbReference type="PROSITE" id="PS50110">
    <property type="entry name" value="RESPONSE_REGULATORY"/>
    <property type="match status" value="1"/>
</dbReference>
<dbReference type="GO" id="GO:0000156">
    <property type="term" value="F:phosphorelay response regulator activity"/>
    <property type="evidence" value="ECO:0007669"/>
    <property type="project" value="TreeGrafter"/>
</dbReference>
<dbReference type="PANTHER" id="PTHR48111:SF1">
    <property type="entry name" value="TWO-COMPONENT RESPONSE REGULATOR ORR33"/>
    <property type="match status" value="1"/>
</dbReference>
<dbReference type="GO" id="GO:0006355">
    <property type="term" value="P:regulation of DNA-templated transcription"/>
    <property type="evidence" value="ECO:0007669"/>
    <property type="project" value="TreeGrafter"/>
</dbReference>
<evidence type="ECO:0000256" key="6">
    <source>
        <dbReference type="PROSITE-ProRule" id="PRU00169"/>
    </source>
</evidence>
<comment type="caution">
    <text evidence="6">Lacks conserved residue(s) required for the propagation of feature annotation.</text>
</comment>
<dbReference type="EMBL" id="RCBY01000323">
    <property type="protein sequence ID" value="RQH24266.1"/>
    <property type="molecule type" value="Genomic_DNA"/>
</dbReference>
<dbReference type="InterPro" id="IPR001789">
    <property type="entry name" value="Sig_transdc_resp-reg_receiver"/>
</dbReference>
<keyword evidence="3" id="KW-0805">Transcription regulation</keyword>
<dbReference type="GO" id="GO:0032993">
    <property type="term" value="C:protein-DNA complex"/>
    <property type="evidence" value="ECO:0007669"/>
    <property type="project" value="TreeGrafter"/>
</dbReference>
<keyword evidence="1" id="KW-0597">Phosphoprotein</keyword>
<evidence type="ECO:0000256" key="3">
    <source>
        <dbReference type="ARBA" id="ARBA00023015"/>
    </source>
</evidence>
<evidence type="ECO:0000256" key="5">
    <source>
        <dbReference type="ARBA" id="ARBA00023163"/>
    </source>
</evidence>
<keyword evidence="9" id="KW-1185">Reference proteome</keyword>
<evidence type="ECO:0000259" key="7">
    <source>
        <dbReference type="PROSITE" id="PS50110"/>
    </source>
</evidence>
<evidence type="ECO:0000256" key="2">
    <source>
        <dbReference type="ARBA" id="ARBA00023012"/>
    </source>
</evidence>
<dbReference type="InterPro" id="IPR039420">
    <property type="entry name" value="WalR-like"/>
</dbReference>
<feature type="domain" description="Response regulatory" evidence="7">
    <location>
        <begin position="1"/>
        <end position="44"/>
    </location>
</feature>
<dbReference type="AlphaFoldDB" id="A0A3N6Q2W9"/>
<keyword evidence="2" id="KW-0902">Two-component regulatory system</keyword>
<dbReference type="PANTHER" id="PTHR48111">
    <property type="entry name" value="REGULATOR OF RPOS"/>
    <property type="match status" value="1"/>
</dbReference>
<dbReference type="OrthoDB" id="9800897at2"/>
<dbReference type="InterPro" id="IPR011006">
    <property type="entry name" value="CheY-like_superfamily"/>
</dbReference>
<dbReference type="Pfam" id="PF00072">
    <property type="entry name" value="Response_reg"/>
    <property type="match status" value="1"/>
</dbReference>
<accession>A0A3N6Q2W9</accession>
<sequence>MPIILLTAKDDQNTRREGFDLGADQYLSKPFDTQELHARIKSVVQQSLRLQEKYSKAIYLKPKD</sequence>
<proteinExistence type="predicted"/>
<dbReference type="GO" id="GO:0000976">
    <property type="term" value="F:transcription cis-regulatory region binding"/>
    <property type="evidence" value="ECO:0007669"/>
    <property type="project" value="TreeGrafter"/>
</dbReference>
<evidence type="ECO:0000313" key="8">
    <source>
        <dbReference type="EMBL" id="RQH24266.1"/>
    </source>
</evidence>
<name>A0A3N6Q2W9_9CYAN</name>
<comment type="caution">
    <text evidence="8">The sequence shown here is derived from an EMBL/GenBank/DDBJ whole genome shotgun (WGS) entry which is preliminary data.</text>
</comment>
<evidence type="ECO:0000256" key="4">
    <source>
        <dbReference type="ARBA" id="ARBA00023125"/>
    </source>
</evidence>
<evidence type="ECO:0000313" key="9">
    <source>
        <dbReference type="Proteomes" id="UP000269154"/>
    </source>
</evidence>
<evidence type="ECO:0000256" key="1">
    <source>
        <dbReference type="ARBA" id="ARBA00022553"/>
    </source>
</evidence>
<keyword evidence="4" id="KW-0238">DNA-binding</keyword>